<dbReference type="InterPro" id="IPR010065">
    <property type="entry name" value="AA_ABC_transptr_permease_3TM"/>
</dbReference>
<feature type="transmembrane region" description="Helical" evidence="12">
    <location>
        <begin position="74"/>
        <end position="100"/>
    </location>
</feature>
<proteinExistence type="inferred from homology"/>
<dbReference type="PROSITE" id="PS50928">
    <property type="entry name" value="ABC_TM1"/>
    <property type="match status" value="1"/>
</dbReference>
<feature type="domain" description="ABC transmembrane type-1" evidence="13">
    <location>
        <begin position="76"/>
        <end position="277"/>
    </location>
</feature>
<dbReference type="GO" id="GO:0022857">
    <property type="term" value="F:transmembrane transporter activity"/>
    <property type="evidence" value="ECO:0007669"/>
    <property type="project" value="InterPro"/>
</dbReference>
<reference evidence="14 15" key="1">
    <citation type="journal article" date="2016" name="Int. J. Syst. Evol. Microbiol.">
        <title>Arsenicitalea aurantiaca gen. nov., sp. nov., a new member of the family Hyphomicrobiaceae, isolated from high-arsenic sediment.</title>
        <authorList>
            <person name="Mu Y."/>
            <person name="Zhou L."/>
            <person name="Zeng X.C."/>
            <person name="Liu L."/>
            <person name="Pan Y."/>
            <person name="Chen X."/>
            <person name="Wang J."/>
            <person name="Li S."/>
            <person name="Li W.J."/>
            <person name="Wang Y."/>
        </authorList>
    </citation>
    <scope>NUCLEOTIDE SEQUENCE [LARGE SCALE GENOMIC DNA]</scope>
    <source>
        <strain evidence="14 15">42-50</strain>
    </source>
</reference>
<evidence type="ECO:0000256" key="2">
    <source>
        <dbReference type="ARBA" id="ARBA00010072"/>
    </source>
</evidence>
<name>A0A433X7K2_9HYPH</name>
<dbReference type="Pfam" id="PF00528">
    <property type="entry name" value="BPD_transp_1"/>
    <property type="match status" value="1"/>
</dbReference>
<evidence type="ECO:0000313" key="14">
    <source>
        <dbReference type="EMBL" id="RUT30071.1"/>
    </source>
</evidence>
<comment type="subcellular location">
    <subcellularLocation>
        <location evidence="1">Cell inner membrane</location>
        <topology evidence="1">Multi-pass membrane protein</topology>
    </subcellularLocation>
    <subcellularLocation>
        <location evidence="12">Cell membrane</location>
        <topology evidence="12">Multi-pass membrane protein</topology>
    </subcellularLocation>
</comment>
<dbReference type="Gene3D" id="1.10.3720.10">
    <property type="entry name" value="MetI-like"/>
    <property type="match status" value="1"/>
</dbReference>
<evidence type="ECO:0000256" key="1">
    <source>
        <dbReference type="ARBA" id="ARBA00004429"/>
    </source>
</evidence>
<evidence type="ECO:0000256" key="12">
    <source>
        <dbReference type="RuleBase" id="RU363032"/>
    </source>
</evidence>
<dbReference type="OrthoDB" id="9814902at2"/>
<evidence type="ECO:0000256" key="9">
    <source>
        <dbReference type="ARBA" id="ARBA00060298"/>
    </source>
</evidence>
<evidence type="ECO:0000256" key="6">
    <source>
        <dbReference type="ARBA" id="ARBA00022970"/>
    </source>
</evidence>
<dbReference type="PANTHER" id="PTHR30614">
    <property type="entry name" value="MEMBRANE COMPONENT OF AMINO ACID ABC TRANSPORTER"/>
    <property type="match status" value="1"/>
</dbReference>
<dbReference type="InterPro" id="IPR043429">
    <property type="entry name" value="ArtM/GltK/GlnP/TcyL/YhdX-like"/>
</dbReference>
<keyword evidence="4" id="KW-1003">Cell membrane</keyword>
<dbReference type="AlphaFoldDB" id="A0A433X7K2"/>
<dbReference type="RefSeq" id="WP_127188851.1">
    <property type="nucleotide sequence ID" value="NZ_RZNJ01000004.1"/>
</dbReference>
<dbReference type="NCBIfam" id="TIGR01726">
    <property type="entry name" value="HEQRo_perm_3TM"/>
    <property type="match status" value="1"/>
</dbReference>
<feature type="transmembrane region" description="Helical" evidence="12">
    <location>
        <begin position="258"/>
        <end position="276"/>
    </location>
</feature>
<dbReference type="EMBL" id="RZNJ01000004">
    <property type="protein sequence ID" value="RUT30071.1"/>
    <property type="molecule type" value="Genomic_DNA"/>
</dbReference>
<evidence type="ECO:0000256" key="4">
    <source>
        <dbReference type="ARBA" id="ARBA00022475"/>
    </source>
</evidence>
<dbReference type="CDD" id="cd06261">
    <property type="entry name" value="TM_PBP2"/>
    <property type="match status" value="1"/>
</dbReference>
<feature type="transmembrane region" description="Helical" evidence="12">
    <location>
        <begin position="33"/>
        <end position="54"/>
    </location>
</feature>
<dbReference type="FunFam" id="1.10.3720.10:FF:000006">
    <property type="entry name" value="Glutamate/aspartate ABC transporter, permease protein GltK"/>
    <property type="match status" value="1"/>
</dbReference>
<comment type="caution">
    <text evidence="14">The sequence shown here is derived from an EMBL/GenBank/DDBJ whole genome shotgun (WGS) entry which is preliminary data.</text>
</comment>
<dbReference type="GO" id="GO:0006865">
    <property type="term" value="P:amino acid transport"/>
    <property type="evidence" value="ECO:0007669"/>
    <property type="project" value="UniProtKB-KW"/>
</dbReference>
<keyword evidence="15" id="KW-1185">Reference proteome</keyword>
<protein>
    <recommendedName>
        <fullName evidence="11">Glutamate/aspartate import permease protein GltK</fullName>
    </recommendedName>
</protein>
<evidence type="ECO:0000256" key="5">
    <source>
        <dbReference type="ARBA" id="ARBA00022692"/>
    </source>
</evidence>
<dbReference type="Proteomes" id="UP000281547">
    <property type="component" value="Unassembled WGS sequence"/>
</dbReference>
<gene>
    <name evidence="14" type="ORF">EMQ25_12120</name>
</gene>
<keyword evidence="7 12" id="KW-1133">Transmembrane helix</keyword>
<evidence type="ECO:0000313" key="15">
    <source>
        <dbReference type="Proteomes" id="UP000281547"/>
    </source>
</evidence>
<keyword evidence="6" id="KW-0029">Amino-acid transport</keyword>
<dbReference type="GO" id="GO:0043190">
    <property type="term" value="C:ATP-binding cassette (ABC) transporter complex"/>
    <property type="evidence" value="ECO:0007669"/>
    <property type="project" value="InterPro"/>
</dbReference>
<evidence type="ECO:0000256" key="8">
    <source>
        <dbReference type="ARBA" id="ARBA00023136"/>
    </source>
</evidence>
<feature type="transmembrane region" description="Helical" evidence="12">
    <location>
        <begin position="154"/>
        <end position="173"/>
    </location>
</feature>
<dbReference type="PANTHER" id="PTHR30614:SF0">
    <property type="entry name" value="L-CYSTINE TRANSPORT SYSTEM PERMEASE PROTEIN TCYL"/>
    <property type="match status" value="1"/>
</dbReference>
<keyword evidence="5 12" id="KW-0812">Transmembrane</keyword>
<comment type="similarity">
    <text evidence="2">Belongs to the binding-protein-dependent transport system permease family. HisMQ subfamily.</text>
</comment>
<evidence type="ECO:0000256" key="11">
    <source>
        <dbReference type="ARBA" id="ARBA00073645"/>
    </source>
</evidence>
<evidence type="ECO:0000256" key="7">
    <source>
        <dbReference type="ARBA" id="ARBA00022989"/>
    </source>
</evidence>
<feature type="transmembrane region" description="Helical" evidence="12">
    <location>
        <begin position="112"/>
        <end position="134"/>
    </location>
</feature>
<dbReference type="SUPFAM" id="SSF161098">
    <property type="entry name" value="MetI-like"/>
    <property type="match status" value="1"/>
</dbReference>
<evidence type="ECO:0000259" key="13">
    <source>
        <dbReference type="PROSITE" id="PS50928"/>
    </source>
</evidence>
<sequence length="294" mass="32665">MHTTPDRAGRETAPGTVSDLDISKMRTIRTIPYGRILSVGLIVLAAFGIVRAFAMGDINWAITWQYMFWPTIMMGLFNTIWMSIVCMAIGVVIGLMCAIARDSVNPVLRGASIFYTWFFRGAPLILQLLIWFNLALVFPRLSLFGLFEARTVEVITPVTAAILGFGLNAGAYASEIIRAGLLGVDRGQFEAAKAIGMTGATALRRIVLPQAMRTVLPPLGNEFISMIKMTSLASIIGFSDLLRSVQNLYFVNTRVIELLMVATVWYLVVVTILSIFQQMLERRFGRGFVRRAQR</sequence>
<keyword evidence="8 12" id="KW-0472">Membrane</keyword>
<comment type="function">
    <text evidence="9">Part of the ABC transporter complex GltIJKL involved in glutamate and aspartate uptake. Probably responsible for the translocation of the substrate across the membrane.</text>
</comment>
<comment type="subunit">
    <text evidence="10">The complex is composed of two ATP-binding proteins (GltL), two transmembrane proteins (GltJ and GltK) and a solute-binding protein (GltI).</text>
</comment>
<organism evidence="14 15">
    <name type="scientific">Arsenicitalea aurantiaca</name>
    <dbReference type="NCBI Taxonomy" id="1783274"/>
    <lineage>
        <taxon>Bacteria</taxon>
        <taxon>Pseudomonadati</taxon>
        <taxon>Pseudomonadota</taxon>
        <taxon>Alphaproteobacteria</taxon>
        <taxon>Hyphomicrobiales</taxon>
        <taxon>Devosiaceae</taxon>
        <taxon>Arsenicitalea</taxon>
    </lineage>
</organism>
<evidence type="ECO:0000256" key="10">
    <source>
        <dbReference type="ARBA" id="ARBA00062718"/>
    </source>
</evidence>
<dbReference type="InterPro" id="IPR000515">
    <property type="entry name" value="MetI-like"/>
</dbReference>
<accession>A0A433X7K2</accession>
<evidence type="ECO:0000256" key="3">
    <source>
        <dbReference type="ARBA" id="ARBA00022448"/>
    </source>
</evidence>
<keyword evidence="3 12" id="KW-0813">Transport</keyword>
<dbReference type="InterPro" id="IPR035906">
    <property type="entry name" value="MetI-like_sf"/>
</dbReference>